<dbReference type="InterPro" id="IPR002110">
    <property type="entry name" value="Ankyrin_rpt"/>
</dbReference>
<feature type="repeat" description="ANK" evidence="3">
    <location>
        <begin position="771"/>
        <end position="793"/>
    </location>
</feature>
<dbReference type="GeneTree" id="ENSGT00950000182908"/>
<feature type="repeat" description="ANK" evidence="3">
    <location>
        <begin position="58"/>
        <end position="103"/>
    </location>
</feature>
<feature type="repeat" description="ANK" evidence="3">
    <location>
        <begin position="565"/>
        <end position="597"/>
    </location>
</feature>
<feature type="repeat" description="ANK" evidence="3">
    <location>
        <begin position="170"/>
        <end position="202"/>
    </location>
</feature>
<dbReference type="Proteomes" id="UP000694558">
    <property type="component" value="Chromosome 1"/>
</dbReference>
<feature type="repeat" description="ANK" evidence="3">
    <location>
        <begin position="203"/>
        <end position="235"/>
    </location>
</feature>
<feature type="repeat" description="ANK" evidence="3">
    <location>
        <begin position="734"/>
        <end position="766"/>
    </location>
</feature>
<protein>
    <submittedName>
        <fullName evidence="4">Ankyrin repeat domain 28</fullName>
    </submittedName>
</protein>
<dbReference type="Pfam" id="PF00023">
    <property type="entry name" value="Ank"/>
    <property type="match status" value="2"/>
</dbReference>
<dbReference type="Ensembl" id="ENSSMAT00000000179.2">
    <property type="protein sequence ID" value="ENSSMAP00000000174.2"/>
    <property type="gene ID" value="ENSSMAG00000000101.2"/>
</dbReference>
<dbReference type="Pfam" id="PF12796">
    <property type="entry name" value="Ank_2"/>
    <property type="match status" value="9"/>
</dbReference>
<name>A0A8D2ZCU8_SCOMX</name>
<reference evidence="4" key="2">
    <citation type="submission" date="2025-08" db="UniProtKB">
        <authorList>
            <consortium name="Ensembl"/>
        </authorList>
    </citation>
    <scope>IDENTIFICATION</scope>
</reference>
<dbReference type="SMART" id="SM00248">
    <property type="entry name" value="ANK"/>
    <property type="match status" value="26"/>
</dbReference>
<feature type="repeat" description="ANK" evidence="3">
    <location>
        <begin position="367"/>
        <end position="399"/>
    </location>
</feature>
<feature type="repeat" description="ANK" evidence="3">
    <location>
        <begin position="668"/>
        <end position="700"/>
    </location>
</feature>
<feature type="repeat" description="ANK" evidence="3">
    <location>
        <begin position="400"/>
        <end position="432"/>
    </location>
</feature>
<organism evidence="4 5">
    <name type="scientific">Scophthalmus maximus</name>
    <name type="common">Turbot</name>
    <name type="synonym">Psetta maxima</name>
    <dbReference type="NCBI Taxonomy" id="52904"/>
    <lineage>
        <taxon>Eukaryota</taxon>
        <taxon>Metazoa</taxon>
        <taxon>Chordata</taxon>
        <taxon>Craniata</taxon>
        <taxon>Vertebrata</taxon>
        <taxon>Euteleostomi</taxon>
        <taxon>Actinopterygii</taxon>
        <taxon>Neopterygii</taxon>
        <taxon>Teleostei</taxon>
        <taxon>Neoteleostei</taxon>
        <taxon>Acanthomorphata</taxon>
        <taxon>Carangaria</taxon>
        <taxon>Pleuronectiformes</taxon>
        <taxon>Pleuronectoidei</taxon>
        <taxon>Scophthalmidae</taxon>
        <taxon>Scophthalmus</taxon>
    </lineage>
</organism>
<evidence type="ECO:0000256" key="3">
    <source>
        <dbReference type="PROSITE-ProRule" id="PRU00023"/>
    </source>
</evidence>
<dbReference type="PROSITE" id="PS50297">
    <property type="entry name" value="ANK_REP_REGION"/>
    <property type="match status" value="19"/>
</dbReference>
<dbReference type="PANTHER" id="PTHR24198:SF192">
    <property type="entry name" value="SERINE_THREONINE-PROTEIN PHOSPHATASE 6 REGULATORY ANKYRIN REPEAT SUBUNIT A"/>
    <property type="match status" value="1"/>
</dbReference>
<feature type="repeat" description="ANK" evidence="3">
    <location>
        <begin position="598"/>
        <end position="630"/>
    </location>
</feature>
<proteinExistence type="predicted"/>
<dbReference type="PRINTS" id="PR01415">
    <property type="entry name" value="ANKYRIN"/>
</dbReference>
<evidence type="ECO:0000313" key="4">
    <source>
        <dbReference type="Ensembl" id="ENSSMAP00000000174.2"/>
    </source>
</evidence>
<feature type="repeat" description="ANK" evidence="3">
    <location>
        <begin position="701"/>
        <end position="733"/>
    </location>
</feature>
<feature type="repeat" description="ANK" evidence="3">
    <location>
        <begin position="137"/>
        <end position="169"/>
    </location>
</feature>
<dbReference type="InterPro" id="IPR036770">
    <property type="entry name" value="Ankyrin_rpt-contain_sf"/>
</dbReference>
<feature type="repeat" description="ANK" evidence="3">
    <location>
        <begin position="941"/>
        <end position="973"/>
    </location>
</feature>
<dbReference type="Gene3D" id="1.25.40.20">
    <property type="entry name" value="Ankyrin repeat-containing domain"/>
    <property type="match status" value="10"/>
</dbReference>
<feature type="repeat" description="ANK" evidence="3">
    <location>
        <begin position="236"/>
        <end position="268"/>
    </location>
</feature>
<feature type="repeat" description="ANK" evidence="3">
    <location>
        <begin position="453"/>
        <end position="485"/>
    </location>
</feature>
<dbReference type="Pfam" id="PF13637">
    <property type="entry name" value="Ank_4"/>
    <property type="match status" value="2"/>
</dbReference>
<accession>A0A8D2ZCU8</accession>
<evidence type="ECO:0000256" key="1">
    <source>
        <dbReference type="ARBA" id="ARBA00022737"/>
    </source>
</evidence>
<dbReference type="AlphaFoldDB" id="A0A8D2ZCU8"/>
<dbReference type="SUPFAM" id="SSF48403">
    <property type="entry name" value="Ankyrin repeat"/>
    <property type="match status" value="3"/>
</dbReference>
<evidence type="ECO:0000313" key="5">
    <source>
        <dbReference type="Proteomes" id="UP000694558"/>
    </source>
</evidence>
<dbReference type="PANTHER" id="PTHR24198">
    <property type="entry name" value="ANKYRIN REPEAT AND PROTEIN KINASE DOMAIN-CONTAINING PROTEIN"/>
    <property type="match status" value="1"/>
</dbReference>
<sequence length="1068" mass="115298">MSRVCIVVLDGDDPDVFTPLTHSFFSQPALLKAIFNVDPDEVRSLIFKKEDVNAQDNEKRTPLHAAAYLGDAEIIELLILSGMFFCFLRIFVNNGARVNAKDNKWLTPLHRSVASCSEEAVQVLLKHSADVNARDKNWQTPLHIAAANKAVRCAEALVPLLSNVNVSDRAGRTALHHAAFSGHLEMVRLLLSRGANINAFDKKDRRAIHWAAYMGHIEVVKLLASHGAEVACKDKKSYTPLHAAASSGMISVVKYLLDLGVDINEPNAYGNTPLHVACYNGQDVVVNELIECGANVNQVNEKGFAPLHFTAASRHGALCLELLVCNGADVNIKASKHQNISPYCQSNFICSATLIQVGAEIDCEDKNGNTPLHIAARYGHELLINTLITNRADTAKRGVHGMFPLHLAALSGFSDCCRKLLSSGFDIDTPDDFGRTFEDICIECLILTNHVCFSRTPLHYAAANCNYQCLFALVGSGASVNDLDERGCTPLHYAAASDTDGKCLEYLLRNDANPGIRDNQGYNAVHYASAYGHRLCLELIASETPLDVLMETSGTDILNDSDIRAPVSPLHLAAYHGHHHAMEVLVQSLLDLDVRNSQGRTPLDLAAFKGHVECVDVLINQGASILVKDFTLKRTPIHAAATNGHSECLRLLIGNADLQSAVDIQDGNGQTPLMLSVLSGHTDCVYSLLNKGAGVEAKDKWGRTALHRGAVTGHEECVEALLQHSANFLVRDCKGRTPVHLAAACGHTGVLGGLLHAAQSVETLPVLTDNQGYTPLHWACYNGHDTCVEVLLEQEVFHKAEGNSFTPLHCSVIHDNEGAAEMLIDTLGPAIVNGKDSKNRTPLHAAAFTDHVECLQLLLSHNAQVNSVDTTGKTPLMMAAENGQTNAVELLVSSAKADLTLQDAVKNTALHLACSKGHETSALLILEKITDRNLINATNAALQTPLHVAARNGLTVVVQELLAKGASVLAVDENGYTPALACAPNKDVADCLALILATMMPVSPCTPAPALPFSAINHYTTSPSKSVTFDSLPALRDEHSSYCSFNNVSHHEGFYKDEELNDSDSETY</sequence>
<feature type="repeat" description="ANK" evidence="3">
    <location>
        <begin position="302"/>
        <end position="335"/>
    </location>
</feature>
<feature type="repeat" description="ANK" evidence="3">
    <location>
        <begin position="486"/>
        <end position="519"/>
    </location>
</feature>
<feature type="repeat" description="ANK" evidence="3">
    <location>
        <begin position="838"/>
        <end position="870"/>
    </location>
</feature>
<reference evidence="4" key="1">
    <citation type="submission" date="2023-05" db="EMBL/GenBank/DDBJ databases">
        <title>High-quality long-read genome of Scophthalmus maximus.</title>
        <authorList>
            <person name="Lien S."/>
            <person name="Martinez P."/>
        </authorList>
    </citation>
    <scope>NUCLEOTIDE SEQUENCE [LARGE SCALE GENOMIC DNA]</scope>
</reference>
<keyword evidence="2 3" id="KW-0040">ANK repeat</keyword>
<dbReference type="PROSITE" id="PS50088">
    <property type="entry name" value="ANK_REPEAT"/>
    <property type="match status" value="21"/>
</dbReference>
<evidence type="ECO:0000256" key="2">
    <source>
        <dbReference type="ARBA" id="ARBA00023043"/>
    </source>
</evidence>
<gene>
    <name evidence="4" type="primary">ANKRD28</name>
</gene>
<feature type="repeat" description="ANK" evidence="3">
    <location>
        <begin position="871"/>
        <end position="893"/>
    </location>
</feature>
<feature type="repeat" description="ANK" evidence="3">
    <location>
        <begin position="269"/>
        <end position="301"/>
    </location>
</feature>
<keyword evidence="1" id="KW-0677">Repeat</keyword>
<feature type="repeat" description="ANK" evidence="3">
    <location>
        <begin position="104"/>
        <end position="136"/>
    </location>
</feature>